<dbReference type="Proteomes" id="UP000828048">
    <property type="component" value="Chromosome 7"/>
</dbReference>
<comment type="caution">
    <text evidence="1">The sequence shown here is derived from an EMBL/GenBank/DDBJ whole genome shotgun (WGS) entry which is preliminary data.</text>
</comment>
<evidence type="ECO:0000313" key="1">
    <source>
        <dbReference type="EMBL" id="KAH7848594.1"/>
    </source>
</evidence>
<protein>
    <submittedName>
        <fullName evidence="1">Uncharacterized protein</fullName>
    </submittedName>
</protein>
<dbReference type="EMBL" id="CM037157">
    <property type="protein sequence ID" value="KAH7848594.1"/>
    <property type="molecule type" value="Genomic_DNA"/>
</dbReference>
<accession>A0ACB7Y6A8</accession>
<keyword evidence="2" id="KW-1185">Reference proteome</keyword>
<evidence type="ECO:0000313" key="2">
    <source>
        <dbReference type="Proteomes" id="UP000828048"/>
    </source>
</evidence>
<organism evidence="1 2">
    <name type="scientific">Vaccinium darrowii</name>
    <dbReference type="NCBI Taxonomy" id="229202"/>
    <lineage>
        <taxon>Eukaryota</taxon>
        <taxon>Viridiplantae</taxon>
        <taxon>Streptophyta</taxon>
        <taxon>Embryophyta</taxon>
        <taxon>Tracheophyta</taxon>
        <taxon>Spermatophyta</taxon>
        <taxon>Magnoliopsida</taxon>
        <taxon>eudicotyledons</taxon>
        <taxon>Gunneridae</taxon>
        <taxon>Pentapetalae</taxon>
        <taxon>asterids</taxon>
        <taxon>Ericales</taxon>
        <taxon>Ericaceae</taxon>
        <taxon>Vaccinioideae</taxon>
        <taxon>Vaccinieae</taxon>
        <taxon>Vaccinium</taxon>
    </lineage>
</organism>
<name>A0ACB7Y6A8_9ERIC</name>
<reference evidence="1 2" key="1">
    <citation type="journal article" date="2021" name="Hortic Res">
        <title>High-quality reference genome and annotation aids understanding of berry development for evergreen blueberry (Vaccinium darrowii).</title>
        <authorList>
            <person name="Yu J."/>
            <person name="Hulse-Kemp A.M."/>
            <person name="Babiker E."/>
            <person name="Staton M."/>
        </authorList>
    </citation>
    <scope>NUCLEOTIDE SEQUENCE [LARGE SCALE GENOMIC DNA]</scope>
    <source>
        <strain evidence="2">cv. NJ 8807/NJ 8810</strain>
        <tissue evidence="1">Young leaf</tissue>
    </source>
</reference>
<proteinExistence type="predicted"/>
<gene>
    <name evidence="1" type="ORF">Vadar_004902</name>
</gene>
<sequence length="117" mass="13101">MLTKIERQVMHKACMIMVMITTAMAMEAAASRPILSPLPSPPTSLHLRPVEQQAGNNPIQHTLKEDDNNLLTLLAEQHRKEDNLNQDKIEEEDYGFWNPTPKFGGGDYAPIPHGKVS</sequence>